<protein>
    <recommendedName>
        <fullName evidence="20">Dynein light chain Tctex-type 3</fullName>
    </recommendedName>
</protein>
<dbReference type="GO" id="GO:0005634">
    <property type="term" value="C:nucleus"/>
    <property type="evidence" value="ECO:0007669"/>
    <property type="project" value="UniProtKB-SubCell"/>
</dbReference>
<evidence type="ECO:0000256" key="5">
    <source>
        <dbReference type="ARBA" id="ARBA00022448"/>
    </source>
</evidence>
<reference evidence="23" key="1">
    <citation type="submission" date="2020-10" db="EMBL/GenBank/DDBJ databases">
        <title>Catharus ustulatus (Swainson's thrush) genome, bCatUst1, primary haplotype v2.</title>
        <authorList>
            <person name="Delmore K."/>
            <person name="Vafadar M."/>
            <person name="Formenti G."/>
            <person name="Chow W."/>
            <person name="Pelan S."/>
            <person name="Howe K."/>
            <person name="Rhie A."/>
            <person name="Mountcastle J."/>
            <person name="Haase B."/>
            <person name="Fedrigo O."/>
            <person name="Jarvis E.D."/>
        </authorList>
    </citation>
    <scope>NUCLEOTIDE SEQUENCE [LARGE SCALE GENOMIC DNA]</scope>
</reference>
<keyword evidence="5" id="KW-0813">Transport</keyword>
<dbReference type="GO" id="GO:0005737">
    <property type="term" value="C:cytoplasm"/>
    <property type="evidence" value="ECO:0007669"/>
    <property type="project" value="TreeGrafter"/>
</dbReference>
<evidence type="ECO:0000256" key="17">
    <source>
        <dbReference type="ARBA" id="ARBA00023306"/>
    </source>
</evidence>
<comment type="similarity">
    <text evidence="4">Belongs to the dynein light chain Tctex-type family.</text>
</comment>
<keyword evidence="13" id="KW-0944">Nitration</keyword>
<keyword evidence="16" id="KW-0539">Nucleus</keyword>
<keyword evidence="24" id="KW-1185">Reference proteome</keyword>
<dbReference type="GO" id="GO:0000776">
    <property type="term" value="C:kinetochore"/>
    <property type="evidence" value="ECO:0007669"/>
    <property type="project" value="UniProtKB-KW"/>
</dbReference>
<dbReference type="GO" id="GO:0045505">
    <property type="term" value="F:dynein intermediate chain binding"/>
    <property type="evidence" value="ECO:0007669"/>
    <property type="project" value="TreeGrafter"/>
</dbReference>
<gene>
    <name evidence="23" type="primary">DYNLT3</name>
</gene>
<evidence type="ECO:0000256" key="14">
    <source>
        <dbReference type="ARBA" id="ARBA00023175"/>
    </source>
</evidence>
<evidence type="ECO:0000313" key="24">
    <source>
        <dbReference type="Proteomes" id="UP000694563"/>
    </source>
</evidence>
<keyword evidence="12" id="KW-0243">Dynein</keyword>
<comment type="function">
    <text evidence="19">Acts as one of several non-catalytic accessory components of the cytoplasmic dynein 1 complex that are thought to be involved in linking dynein to cargos and to adapter proteins that regulate dynein function. Cytoplasmic dynein 1 acts as a motor for the intracellular retrograde motility of vesicles and organelles along microtubules. Probably binds BUB3 as part of transport cargo. Required for the efficient progression through mitosis.</text>
</comment>
<keyword evidence="15" id="KW-0206">Cytoskeleton</keyword>
<dbReference type="GO" id="GO:0051301">
    <property type="term" value="P:cell division"/>
    <property type="evidence" value="ECO:0007669"/>
    <property type="project" value="UniProtKB-KW"/>
</dbReference>
<evidence type="ECO:0000256" key="3">
    <source>
        <dbReference type="ARBA" id="ARBA00004629"/>
    </source>
</evidence>
<evidence type="ECO:0000256" key="9">
    <source>
        <dbReference type="ARBA" id="ARBA00022701"/>
    </source>
</evidence>
<dbReference type="GO" id="GO:0005874">
    <property type="term" value="C:microtubule"/>
    <property type="evidence" value="ECO:0007669"/>
    <property type="project" value="UniProtKB-KW"/>
</dbReference>
<reference evidence="23" key="2">
    <citation type="submission" date="2025-08" db="UniProtKB">
        <authorList>
            <consortium name="Ensembl"/>
        </authorList>
    </citation>
    <scope>IDENTIFICATION</scope>
</reference>
<keyword evidence="18" id="KW-0137">Centromere</keyword>
<comment type="subcellular location">
    <subcellularLocation>
        <location evidence="3">Chromosome</location>
        <location evidence="3">Centromere</location>
        <location evidence="3">Kinetochore</location>
    </subcellularLocation>
    <subcellularLocation>
        <location evidence="2">Cytoplasm</location>
        <location evidence="2">Cytoskeleton</location>
    </subcellularLocation>
    <subcellularLocation>
        <location evidence="1">Nucleus</location>
    </subcellularLocation>
</comment>
<dbReference type="InterPro" id="IPR005334">
    <property type="entry name" value="Tctex-1-like"/>
</dbReference>
<evidence type="ECO:0000256" key="11">
    <source>
        <dbReference type="ARBA" id="ARBA00022838"/>
    </source>
</evidence>
<dbReference type="Gene3D" id="3.30.1140.40">
    <property type="entry name" value="Tctex-1"/>
    <property type="match status" value="1"/>
</dbReference>
<keyword evidence="7" id="KW-0963">Cytoplasm</keyword>
<keyword evidence="14" id="KW-0505">Motor protein</keyword>
<evidence type="ECO:0000313" key="23">
    <source>
        <dbReference type="Ensembl" id="ENSCUSP00005014490.1"/>
    </source>
</evidence>
<evidence type="ECO:0000256" key="18">
    <source>
        <dbReference type="ARBA" id="ARBA00023328"/>
    </source>
</evidence>
<evidence type="ECO:0000256" key="12">
    <source>
        <dbReference type="ARBA" id="ARBA00023017"/>
    </source>
</evidence>
<keyword evidence="11" id="KW-0995">Kinetochore</keyword>
<dbReference type="PANTHER" id="PTHR21255:SF20">
    <property type="entry name" value="DYNEIN LIGHT CHAIN TCTEX-TYPE 3"/>
    <property type="match status" value="1"/>
</dbReference>
<evidence type="ECO:0000256" key="8">
    <source>
        <dbReference type="ARBA" id="ARBA00022618"/>
    </source>
</evidence>
<dbReference type="PANTHER" id="PTHR21255">
    <property type="entry name" value="T-COMPLEX-ASSOCIATED-TESTIS-EXPRESSED 1/ DYNEIN LIGHT CHAIN"/>
    <property type="match status" value="1"/>
</dbReference>
<keyword evidence="9" id="KW-0493">Microtubule</keyword>
<dbReference type="Proteomes" id="UP000694563">
    <property type="component" value="Chromosome 2"/>
</dbReference>
<evidence type="ECO:0000256" key="6">
    <source>
        <dbReference type="ARBA" id="ARBA00022454"/>
    </source>
</evidence>
<evidence type="ECO:0000256" key="7">
    <source>
        <dbReference type="ARBA" id="ARBA00022490"/>
    </source>
</evidence>
<sequence>MVWVGRDTNTTLFQPPAMGRDAFRWPRLFRAPSSLAWMAGPASLGNLSQCLTSPTGKNFSLLPNLNLHSQFEVIPPCSANSFAPSFLYASLKHWKAAIGLPQSLLFSRLNNPNSLILSSIPLISLVAASGLLQHVPVPAVPCWRPLRSFPSRSGRAGAAPGASGPGPRGSPARPGPALPARRRRSRAGLAAAVAAGTAAARAGAMEDFHPHNDEMIFNADEAHNIVKECIENVLGKADYNHNKVNQWTAAIVEQSLTHLVKLGKTYKYIVTCAVMQRSGAGLHTASSCFWDTTTDGTCTVRWENRTMNCVVNVFAVAIIL</sequence>
<keyword evidence="6" id="KW-0158">Chromosome</keyword>
<evidence type="ECO:0000256" key="10">
    <source>
        <dbReference type="ARBA" id="ARBA00022776"/>
    </source>
</evidence>
<name>A0A8C3UEF5_CATUS</name>
<evidence type="ECO:0000256" key="15">
    <source>
        <dbReference type="ARBA" id="ARBA00023212"/>
    </source>
</evidence>
<evidence type="ECO:0000256" key="1">
    <source>
        <dbReference type="ARBA" id="ARBA00004123"/>
    </source>
</evidence>
<evidence type="ECO:0000256" key="19">
    <source>
        <dbReference type="ARBA" id="ARBA00037393"/>
    </source>
</evidence>
<keyword evidence="17" id="KW-0131">Cell cycle</keyword>
<feature type="region of interest" description="Disordered" evidence="22">
    <location>
        <begin position="153"/>
        <end position="181"/>
    </location>
</feature>
<dbReference type="InterPro" id="IPR038586">
    <property type="entry name" value="Tctex-1-like_sf"/>
</dbReference>
<evidence type="ECO:0000256" key="13">
    <source>
        <dbReference type="ARBA" id="ARBA00023074"/>
    </source>
</evidence>
<evidence type="ECO:0000256" key="22">
    <source>
        <dbReference type="SAM" id="MobiDB-lite"/>
    </source>
</evidence>
<dbReference type="AlphaFoldDB" id="A0A8C3UEF5"/>
<evidence type="ECO:0000256" key="4">
    <source>
        <dbReference type="ARBA" id="ARBA00005361"/>
    </source>
</evidence>
<organism evidence="23 24">
    <name type="scientific">Catharus ustulatus</name>
    <name type="common">Russet-backed thrush</name>
    <name type="synonym">Hylocichla ustulatus</name>
    <dbReference type="NCBI Taxonomy" id="91951"/>
    <lineage>
        <taxon>Eukaryota</taxon>
        <taxon>Metazoa</taxon>
        <taxon>Chordata</taxon>
        <taxon>Craniata</taxon>
        <taxon>Vertebrata</taxon>
        <taxon>Euteleostomi</taxon>
        <taxon>Archelosauria</taxon>
        <taxon>Archosauria</taxon>
        <taxon>Dinosauria</taxon>
        <taxon>Saurischia</taxon>
        <taxon>Theropoda</taxon>
        <taxon>Coelurosauria</taxon>
        <taxon>Aves</taxon>
        <taxon>Neognathae</taxon>
        <taxon>Neoaves</taxon>
        <taxon>Telluraves</taxon>
        <taxon>Australaves</taxon>
        <taxon>Passeriformes</taxon>
        <taxon>Turdidae</taxon>
        <taxon>Catharus</taxon>
    </lineage>
</organism>
<reference evidence="23" key="3">
    <citation type="submission" date="2025-09" db="UniProtKB">
        <authorList>
            <consortium name="Ensembl"/>
        </authorList>
    </citation>
    <scope>IDENTIFICATION</scope>
</reference>
<feature type="compositionally biased region" description="Low complexity" evidence="22">
    <location>
        <begin position="153"/>
        <end position="162"/>
    </location>
</feature>
<evidence type="ECO:0000256" key="16">
    <source>
        <dbReference type="ARBA" id="ARBA00023242"/>
    </source>
</evidence>
<comment type="subunit">
    <text evidence="21">Homodimer. The cytoplasmic dynein 1 complex consists of two catalytic heavy chains (HCs) and a number of non-catalytic subunits presented by intermediate chains (ICs), light intermediate chains (LICs) and light chains (LCs); the composition seems to vary in respect to the IC, LIC and LC composition. The heavy chain homodimer serves as a scaffold for the probable homodimeric assembly of the respective non-catalytic subunits. The ICs and LICs bind directly to the HC dimer and the LCs assemble on the IC dimer. DYNLT1 and DYNLT3 compete for association with dynein IC (DYNC1I1 or DYNC1I2). Self-associates. Interacts with DYNC1I1 and DYNC1I2. Interacts with BUB3. Interacts with SATB1 in nucleus to form complex with matrix attachment regions (MARs) of DNA.</text>
</comment>
<keyword evidence="8" id="KW-0132">Cell division</keyword>
<keyword evidence="10" id="KW-0498">Mitosis</keyword>
<evidence type="ECO:0000256" key="21">
    <source>
        <dbReference type="ARBA" id="ARBA00046439"/>
    </source>
</evidence>
<evidence type="ECO:0000256" key="2">
    <source>
        <dbReference type="ARBA" id="ARBA00004245"/>
    </source>
</evidence>
<dbReference type="GO" id="GO:0007018">
    <property type="term" value="P:microtubule-based movement"/>
    <property type="evidence" value="ECO:0007669"/>
    <property type="project" value="TreeGrafter"/>
</dbReference>
<accession>A0A8C3UEF5</accession>
<dbReference type="Pfam" id="PF03645">
    <property type="entry name" value="Tctex-1"/>
    <property type="match status" value="1"/>
</dbReference>
<dbReference type="GO" id="GO:0005868">
    <property type="term" value="C:cytoplasmic dynein complex"/>
    <property type="evidence" value="ECO:0007669"/>
    <property type="project" value="TreeGrafter"/>
</dbReference>
<dbReference type="CDD" id="cd21463">
    <property type="entry name" value="DLC-like_DYNLT3"/>
    <property type="match status" value="1"/>
</dbReference>
<evidence type="ECO:0000256" key="20">
    <source>
        <dbReference type="ARBA" id="ARBA00039901"/>
    </source>
</evidence>
<proteinExistence type="inferred from homology"/>
<dbReference type="Ensembl" id="ENSCUST00005015057.1">
    <property type="protein sequence ID" value="ENSCUSP00005014490.1"/>
    <property type="gene ID" value="ENSCUSG00005009353.1"/>
</dbReference>